<name>A0ABV4BJ27_9CLOT</name>
<reference evidence="1 2" key="1">
    <citation type="submission" date="2024-08" db="EMBL/GenBank/DDBJ databases">
        <title>Clostridium lapicellarii sp. nov., and Clostridium renhuaiense sp. nov., two species isolated from the mud in a fermentation cellar used for producing sauce-flavour Chinese liquors.</title>
        <authorList>
            <person name="Yang F."/>
            <person name="Wang H."/>
            <person name="Chen L.Q."/>
            <person name="Zhou N."/>
            <person name="Lu J.J."/>
            <person name="Pu X.X."/>
            <person name="Wan B."/>
            <person name="Wang L."/>
            <person name="Liu S.J."/>
        </authorList>
    </citation>
    <scope>NUCLEOTIDE SEQUENCE [LARGE SCALE GENOMIC DNA]</scope>
    <source>
        <strain evidence="1 2">MT-5</strain>
    </source>
</reference>
<keyword evidence="2" id="KW-1185">Reference proteome</keyword>
<dbReference type="EC" id="2.1.1.-" evidence="1"/>
<dbReference type="Gene3D" id="3.40.50.150">
    <property type="entry name" value="Vaccinia Virus protein VP39"/>
    <property type="match status" value="1"/>
</dbReference>
<evidence type="ECO:0000313" key="2">
    <source>
        <dbReference type="Proteomes" id="UP001564657"/>
    </source>
</evidence>
<accession>A0ABV4BJ27</accession>
<dbReference type="EMBL" id="JBGEWD010000001">
    <property type="protein sequence ID" value="MEY7998794.1"/>
    <property type="molecule type" value="Genomic_DNA"/>
</dbReference>
<evidence type="ECO:0000313" key="1">
    <source>
        <dbReference type="EMBL" id="MEY7998794.1"/>
    </source>
</evidence>
<dbReference type="CDD" id="cd02440">
    <property type="entry name" value="AdoMet_MTases"/>
    <property type="match status" value="1"/>
</dbReference>
<dbReference type="PANTHER" id="PTHR43861">
    <property type="entry name" value="TRANS-ACONITATE 2-METHYLTRANSFERASE-RELATED"/>
    <property type="match status" value="1"/>
</dbReference>
<dbReference type="Pfam" id="PF13489">
    <property type="entry name" value="Methyltransf_23"/>
    <property type="match status" value="1"/>
</dbReference>
<dbReference type="Proteomes" id="UP001564657">
    <property type="component" value="Unassembled WGS sequence"/>
</dbReference>
<dbReference type="GO" id="GO:0008168">
    <property type="term" value="F:methyltransferase activity"/>
    <property type="evidence" value="ECO:0007669"/>
    <property type="project" value="UniProtKB-KW"/>
</dbReference>
<keyword evidence="1" id="KW-0489">Methyltransferase</keyword>
<protein>
    <submittedName>
        <fullName evidence="1">Class I SAM-dependent methyltransferase</fullName>
        <ecNumber evidence="1">2.1.1.-</ecNumber>
    </submittedName>
</protein>
<proteinExistence type="predicted"/>
<dbReference type="InterPro" id="IPR029063">
    <property type="entry name" value="SAM-dependent_MTases_sf"/>
</dbReference>
<organism evidence="1 2">
    <name type="scientific">Clostridium moutaii</name>
    <dbReference type="NCBI Taxonomy" id="3240932"/>
    <lineage>
        <taxon>Bacteria</taxon>
        <taxon>Bacillati</taxon>
        <taxon>Bacillota</taxon>
        <taxon>Clostridia</taxon>
        <taxon>Eubacteriales</taxon>
        <taxon>Clostridiaceae</taxon>
        <taxon>Clostridium</taxon>
    </lineage>
</organism>
<sequence length="281" mass="33248">MEEYKVIYNKKFGYRKLNPIPSRDELNNFYVKDYYKATQNINNKVDDEDTIWLQKTEYKDAYDIFNEYLLEGKLLDIGCGMGKFLSYMKEKGYDTFGIEPSLIACKKSKNIGLKIENCSIYDFESNDRKFDIINLTNVLEHLIDPLKAIEICKKMLNKKGIIRIKVPNDFNKLQLELCKNFNKGKYWVAIPDHINYFNLESLTNILEFYGFRIINKTVDFPMELFIFMGKDYIKNRNIGKICHEERKKLELSITNNLRRKLYNSFCNIGIGRNIIIYGILN</sequence>
<dbReference type="RefSeq" id="WP_369702678.1">
    <property type="nucleotide sequence ID" value="NZ_JBGEWD010000001.1"/>
</dbReference>
<gene>
    <name evidence="1" type="ORF">AB8U03_01055</name>
</gene>
<dbReference type="SUPFAM" id="SSF53335">
    <property type="entry name" value="S-adenosyl-L-methionine-dependent methyltransferases"/>
    <property type="match status" value="1"/>
</dbReference>
<dbReference type="GO" id="GO:0032259">
    <property type="term" value="P:methylation"/>
    <property type="evidence" value="ECO:0007669"/>
    <property type="project" value="UniProtKB-KW"/>
</dbReference>
<keyword evidence="1" id="KW-0808">Transferase</keyword>
<comment type="caution">
    <text evidence="1">The sequence shown here is derived from an EMBL/GenBank/DDBJ whole genome shotgun (WGS) entry which is preliminary data.</text>
</comment>